<dbReference type="EMBL" id="CBSY010000152">
    <property type="protein sequence ID" value="CDH19853.1"/>
    <property type="molecule type" value="Genomic_DNA"/>
</dbReference>
<proteinExistence type="inferred from homology"/>
<dbReference type="GO" id="GO:0003700">
    <property type="term" value="F:DNA-binding transcription factor activity"/>
    <property type="evidence" value="ECO:0007669"/>
    <property type="project" value="InterPro"/>
</dbReference>
<feature type="domain" description="HTH lysR-type" evidence="5">
    <location>
        <begin position="1"/>
        <end position="58"/>
    </location>
</feature>
<dbReference type="PANTHER" id="PTHR30126">
    <property type="entry name" value="HTH-TYPE TRANSCRIPTIONAL REGULATOR"/>
    <property type="match status" value="1"/>
</dbReference>
<reference evidence="6" key="1">
    <citation type="submission" date="2013-07" db="EMBL/GenBank/DDBJ databases">
        <title>Sub-species coevolution in mutualistic symbiosis.</title>
        <authorList>
            <person name="Murfin K."/>
            <person name="Klassen J."/>
            <person name="Lee M."/>
            <person name="Forst S."/>
            <person name="Stock P."/>
            <person name="Goodrich-Blair H."/>
        </authorList>
    </citation>
    <scope>NUCLEOTIDE SEQUENCE [LARGE SCALE GENOMIC DNA]</scope>
    <source>
        <strain evidence="6">Kraussei Quebec</strain>
    </source>
</reference>
<accession>A0A077PF64</accession>
<dbReference type="GO" id="GO:0000976">
    <property type="term" value="F:transcription cis-regulatory region binding"/>
    <property type="evidence" value="ECO:0007669"/>
    <property type="project" value="TreeGrafter"/>
</dbReference>
<evidence type="ECO:0000256" key="4">
    <source>
        <dbReference type="ARBA" id="ARBA00023163"/>
    </source>
</evidence>
<protein>
    <recommendedName>
        <fullName evidence="5">HTH lysR-type domain-containing protein</fullName>
    </recommendedName>
</protein>
<dbReference type="OrthoDB" id="9785745at2"/>
<keyword evidence="4" id="KW-0804">Transcription</keyword>
<evidence type="ECO:0000313" key="7">
    <source>
        <dbReference type="Proteomes" id="UP000028500"/>
    </source>
</evidence>
<dbReference type="Gene3D" id="3.40.190.290">
    <property type="match status" value="1"/>
</dbReference>
<keyword evidence="7" id="KW-1185">Reference proteome</keyword>
<name>A0A077PF64_XENBV</name>
<dbReference type="HOGENOM" id="CLU_039613_6_2_6"/>
<dbReference type="Gene3D" id="1.10.10.10">
    <property type="entry name" value="Winged helix-like DNA-binding domain superfamily/Winged helix DNA-binding domain"/>
    <property type="match status" value="1"/>
</dbReference>
<sequence>MSIVKYEIFESVIKTGSFTKTAEKLSRTQSAISHAISSLENELGVSLFLRDGRKISLTPHGIKAYTYICKILEINRKLIKTNFIDESFPKILKIGVFTSIKKHILPPVVKEFNRLYPFIEIIILEGTYDEIQEWIINKVIDFGFTINGDFGCESIPFLEDELVIATPSNLRFCLDDDSLNNFFNQNKIIMPAAPYKHQVEMFFHENNIVPNIHSYISDCNTIVKMISLGIGISIGSKLFLKSFDNIKIYEFPVRFYRNIYISHENPTDSKSVEECYIQEFIKTARSLI</sequence>
<dbReference type="RefSeq" id="WP_038248539.1">
    <property type="nucleotide sequence ID" value="NZ_CAWLZI010000219.1"/>
</dbReference>
<dbReference type="SUPFAM" id="SSF46785">
    <property type="entry name" value="Winged helix' DNA-binding domain"/>
    <property type="match status" value="1"/>
</dbReference>
<evidence type="ECO:0000259" key="5">
    <source>
        <dbReference type="PROSITE" id="PS50931"/>
    </source>
</evidence>
<dbReference type="PROSITE" id="PS50931">
    <property type="entry name" value="HTH_LYSR"/>
    <property type="match status" value="1"/>
</dbReference>
<dbReference type="Proteomes" id="UP000028500">
    <property type="component" value="Unassembled WGS sequence"/>
</dbReference>
<evidence type="ECO:0000256" key="1">
    <source>
        <dbReference type="ARBA" id="ARBA00009437"/>
    </source>
</evidence>
<dbReference type="InterPro" id="IPR005119">
    <property type="entry name" value="LysR_subst-bd"/>
</dbReference>
<organism evidence="6 7">
    <name type="scientific">Xenorhabdus bovienii str. kraussei Quebec</name>
    <dbReference type="NCBI Taxonomy" id="1398203"/>
    <lineage>
        <taxon>Bacteria</taxon>
        <taxon>Pseudomonadati</taxon>
        <taxon>Pseudomonadota</taxon>
        <taxon>Gammaproteobacteria</taxon>
        <taxon>Enterobacterales</taxon>
        <taxon>Morganellaceae</taxon>
        <taxon>Xenorhabdus</taxon>
    </lineage>
</organism>
<dbReference type="InterPro" id="IPR000847">
    <property type="entry name" value="LysR_HTH_N"/>
</dbReference>
<dbReference type="InterPro" id="IPR036390">
    <property type="entry name" value="WH_DNA-bd_sf"/>
</dbReference>
<comment type="similarity">
    <text evidence="1">Belongs to the LysR transcriptional regulatory family.</text>
</comment>
<dbReference type="Pfam" id="PF03466">
    <property type="entry name" value="LysR_substrate"/>
    <property type="match status" value="1"/>
</dbReference>
<dbReference type="AlphaFoldDB" id="A0A077PF64"/>
<dbReference type="Pfam" id="PF00126">
    <property type="entry name" value="HTH_1"/>
    <property type="match status" value="1"/>
</dbReference>
<dbReference type="CDD" id="cd05466">
    <property type="entry name" value="PBP2_LTTR_substrate"/>
    <property type="match status" value="1"/>
</dbReference>
<evidence type="ECO:0000256" key="3">
    <source>
        <dbReference type="ARBA" id="ARBA00023125"/>
    </source>
</evidence>
<dbReference type="FunFam" id="1.10.10.10:FF:000001">
    <property type="entry name" value="LysR family transcriptional regulator"/>
    <property type="match status" value="1"/>
</dbReference>
<evidence type="ECO:0000313" key="6">
    <source>
        <dbReference type="EMBL" id="CDH19853.1"/>
    </source>
</evidence>
<dbReference type="SUPFAM" id="SSF53850">
    <property type="entry name" value="Periplasmic binding protein-like II"/>
    <property type="match status" value="1"/>
</dbReference>
<gene>
    <name evidence="6" type="ORF">XBKQ1_2350006</name>
</gene>
<keyword evidence="3" id="KW-0238">DNA-binding</keyword>
<keyword evidence="2" id="KW-0805">Transcription regulation</keyword>
<dbReference type="PRINTS" id="PR00039">
    <property type="entry name" value="HTHLYSR"/>
</dbReference>
<dbReference type="InterPro" id="IPR036388">
    <property type="entry name" value="WH-like_DNA-bd_sf"/>
</dbReference>
<dbReference type="PANTHER" id="PTHR30126:SF40">
    <property type="entry name" value="HTH-TYPE TRANSCRIPTIONAL REGULATOR GLTR"/>
    <property type="match status" value="1"/>
</dbReference>
<comment type="caution">
    <text evidence="6">The sequence shown here is derived from an EMBL/GenBank/DDBJ whole genome shotgun (WGS) entry which is preliminary data.</text>
</comment>
<evidence type="ECO:0000256" key="2">
    <source>
        <dbReference type="ARBA" id="ARBA00023015"/>
    </source>
</evidence>